<gene>
    <name evidence="1" type="ORF">RFI_08877</name>
</gene>
<keyword evidence="2" id="KW-1185">Reference proteome</keyword>
<dbReference type="EMBL" id="ASPP01006774">
    <property type="protein sequence ID" value="ETO28255.1"/>
    <property type="molecule type" value="Genomic_DNA"/>
</dbReference>
<evidence type="ECO:0000313" key="1">
    <source>
        <dbReference type="EMBL" id="ETO28255.1"/>
    </source>
</evidence>
<evidence type="ECO:0000313" key="2">
    <source>
        <dbReference type="Proteomes" id="UP000023152"/>
    </source>
</evidence>
<accession>X6NPN0</accession>
<name>X6NPN0_RETFI</name>
<sequence length="210" mass="24025">MFQTQIGLSHFCFCCNHFKKKVNKILRTKKIEAICQTLAHQDLCNMLLTIDKIKIAKENYTKFFVEMHMKTLNKVVDYFKLKVPLEIEREIIGMIFSKEEMNCASITSVNSVQKVIKLSATRIYSLPIDQEGHELSSAGQASVQRGHRLNNIVLVKEKYAKQEAHIADICIVLQMFGIFVLIFVLVASLLITVSHWGHSMILSKFFSSVL</sequence>
<organism evidence="1 2">
    <name type="scientific">Reticulomyxa filosa</name>
    <dbReference type="NCBI Taxonomy" id="46433"/>
    <lineage>
        <taxon>Eukaryota</taxon>
        <taxon>Sar</taxon>
        <taxon>Rhizaria</taxon>
        <taxon>Retaria</taxon>
        <taxon>Foraminifera</taxon>
        <taxon>Monothalamids</taxon>
        <taxon>Reticulomyxidae</taxon>
        <taxon>Reticulomyxa</taxon>
    </lineage>
</organism>
<reference evidence="1 2" key="1">
    <citation type="journal article" date="2013" name="Curr. Biol.">
        <title>The Genome of the Foraminiferan Reticulomyxa filosa.</title>
        <authorList>
            <person name="Glockner G."/>
            <person name="Hulsmann N."/>
            <person name="Schleicher M."/>
            <person name="Noegel A.A."/>
            <person name="Eichinger L."/>
            <person name="Gallinger C."/>
            <person name="Pawlowski J."/>
            <person name="Sierra R."/>
            <person name="Euteneuer U."/>
            <person name="Pillet L."/>
            <person name="Moustafa A."/>
            <person name="Platzer M."/>
            <person name="Groth M."/>
            <person name="Szafranski K."/>
            <person name="Schliwa M."/>
        </authorList>
    </citation>
    <scope>NUCLEOTIDE SEQUENCE [LARGE SCALE GENOMIC DNA]</scope>
</reference>
<proteinExistence type="predicted"/>
<comment type="caution">
    <text evidence="1">The sequence shown here is derived from an EMBL/GenBank/DDBJ whole genome shotgun (WGS) entry which is preliminary data.</text>
</comment>
<protein>
    <submittedName>
        <fullName evidence="1">Uncharacterized protein</fullName>
    </submittedName>
</protein>
<dbReference type="Proteomes" id="UP000023152">
    <property type="component" value="Unassembled WGS sequence"/>
</dbReference>
<dbReference type="AlphaFoldDB" id="X6NPN0"/>